<dbReference type="InterPro" id="IPR002625">
    <property type="entry name" value="Smr_dom"/>
</dbReference>
<dbReference type="SMART" id="SM00463">
    <property type="entry name" value="SMR"/>
    <property type="match status" value="1"/>
</dbReference>
<dbReference type="InterPro" id="IPR036063">
    <property type="entry name" value="Smr_dom_sf"/>
</dbReference>
<protein>
    <submittedName>
        <fullName evidence="3">Smr/MutS family protein</fullName>
    </submittedName>
</protein>
<name>A0ABP9LXR6_9BURK</name>
<dbReference type="PANTHER" id="PTHR35562:SF2">
    <property type="entry name" value="DNA ENDONUCLEASE SMRA-RELATED"/>
    <property type="match status" value="1"/>
</dbReference>
<feature type="compositionally biased region" description="Low complexity" evidence="1">
    <location>
        <begin position="46"/>
        <end position="55"/>
    </location>
</feature>
<dbReference type="RefSeq" id="WP_345369837.1">
    <property type="nucleotide sequence ID" value="NZ_BAABKD010000007.1"/>
</dbReference>
<accession>A0ABP9LXR6</accession>
<reference evidence="4" key="1">
    <citation type="journal article" date="2019" name="Int. J. Syst. Evol. Microbiol.">
        <title>The Global Catalogue of Microorganisms (GCM) 10K type strain sequencing project: providing services to taxonomists for standard genome sequencing and annotation.</title>
        <authorList>
            <consortium name="The Broad Institute Genomics Platform"/>
            <consortium name="The Broad Institute Genome Sequencing Center for Infectious Disease"/>
            <person name="Wu L."/>
            <person name="Ma J."/>
        </authorList>
    </citation>
    <scope>NUCLEOTIDE SEQUENCE [LARGE SCALE GENOMIC DNA]</scope>
    <source>
        <strain evidence="4">JCM 18423</strain>
    </source>
</reference>
<organism evidence="3 4">
    <name type="scientific">Paenalcaligenes hermetiae</name>
    <dbReference type="NCBI Taxonomy" id="1157987"/>
    <lineage>
        <taxon>Bacteria</taxon>
        <taxon>Pseudomonadati</taxon>
        <taxon>Pseudomonadota</taxon>
        <taxon>Betaproteobacteria</taxon>
        <taxon>Burkholderiales</taxon>
        <taxon>Alcaligenaceae</taxon>
        <taxon>Paenalcaligenes</taxon>
    </lineage>
</organism>
<dbReference type="EMBL" id="BAABKD010000007">
    <property type="protein sequence ID" value="GAA5087621.1"/>
    <property type="molecule type" value="Genomic_DNA"/>
</dbReference>
<evidence type="ECO:0000313" key="3">
    <source>
        <dbReference type="EMBL" id="GAA5087621.1"/>
    </source>
</evidence>
<evidence type="ECO:0000256" key="1">
    <source>
        <dbReference type="SAM" id="MobiDB-lite"/>
    </source>
</evidence>
<keyword evidence="4" id="KW-1185">Reference proteome</keyword>
<evidence type="ECO:0000313" key="4">
    <source>
        <dbReference type="Proteomes" id="UP001500227"/>
    </source>
</evidence>
<dbReference type="Pfam" id="PF01713">
    <property type="entry name" value="Smr"/>
    <property type="match status" value="1"/>
</dbReference>
<dbReference type="Proteomes" id="UP001500227">
    <property type="component" value="Unassembled WGS sequence"/>
</dbReference>
<gene>
    <name evidence="3" type="ORF">GCM10023337_08300</name>
</gene>
<evidence type="ECO:0000259" key="2">
    <source>
        <dbReference type="PROSITE" id="PS50828"/>
    </source>
</evidence>
<comment type="caution">
    <text evidence="3">The sequence shown here is derived from an EMBL/GenBank/DDBJ whole genome shotgun (WGS) entry which is preliminary data.</text>
</comment>
<feature type="domain" description="Smr" evidence="2">
    <location>
        <begin position="155"/>
        <end position="236"/>
    </location>
</feature>
<dbReference type="PROSITE" id="PS50828">
    <property type="entry name" value="SMR"/>
    <property type="match status" value="1"/>
</dbReference>
<feature type="region of interest" description="Disordered" evidence="1">
    <location>
        <begin position="1"/>
        <end position="58"/>
    </location>
</feature>
<feature type="region of interest" description="Disordered" evidence="1">
    <location>
        <begin position="76"/>
        <end position="104"/>
    </location>
</feature>
<dbReference type="PANTHER" id="PTHR35562">
    <property type="entry name" value="DNA ENDONUCLEASE SMRA-RELATED"/>
    <property type="match status" value="1"/>
</dbReference>
<proteinExistence type="predicted"/>
<sequence length="241" mass="27119">MKANKSPSFKQLKQLKTLRKQLRVQPSAPPREECARLAPTGETFASMQSPKSSSSPLQAEDQALFRQAVKGVIPLKTTPRHHPRPATSKPYNAEKRQRQQHAMGQSHLTALHVTSDFYDPWDSATTPLAEYLNPICGTDVLRHLKKGRWPIQNTIDLHGATVDRARIRLDYFLQHSLAEQFRCVRIVHGKGYGSKQAAPILPTTVRRWLSQLDFVLAFTNCEPHEGGSGAVKVLLRHSARH</sequence>
<dbReference type="Gene3D" id="3.30.1370.110">
    <property type="match status" value="1"/>
</dbReference>
<dbReference type="SUPFAM" id="SSF160443">
    <property type="entry name" value="SMR domain-like"/>
    <property type="match status" value="1"/>
</dbReference>